<sequence length="273" mass="30264">MQISVFYDHIRQAHEQTAIPVSQLLRQAVDLGITGIELNYSQAVSSDALELITASGLSVSCLWEFYDMPSADETAHIDRHVRLAKELGSKMLVVPGFLDDAQSRSMAPLVHDFDALADFLGQTEAAVRMCDGLRYASEEGRAKGVAVTIEDFDDRKSTISNINGLRWYLESVPGLALTFDMGNFITFGEDVLSAYDQLHARIVHVHCKDRDSEGNSVAAGSGVIPQTRILERLRLSGYDEVLAIEHFDVADQRESMQRSARFLREVWNGVCPG</sequence>
<evidence type="ECO:0000313" key="2">
    <source>
        <dbReference type="EMBL" id="RYM95218.1"/>
    </source>
</evidence>
<organism evidence="2 3">
    <name type="scientific">Bifidobacterium animalis subsp. lactis</name>
    <name type="common">Bifidobacterium lactis</name>
    <dbReference type="NCBI Taxonomy" id="302911"/>
    <lineage>
        <taxon>Bacteria</taxon>
        <taxon>Bacillati</taxon>
        <taxon>Actinomycetota</taxon>
        <taxon>Actinomycetes</taxon>
        <taxon>Bifidobacteriales</taxon>
        <taxon>Bifidobacteriaceae</taxon>
        <taxon>Bifidobacterium</taxon>
    </lineage>
</organism>
<dbReference type="Gene3D" id="3.20.20.150">
    <property type="entry name" value="Divalent-metal-dependent TIM barrel enzymes"/>
    <property type="match status" value="1"/>
</dbReference>
<dbReference type="InterPro" id="IPR013022">
    <property type="entry name" value="Xyl_isomerase-like_TIM-brl"/>
</dbReference>
<dbReference type="Proteomes" id="UP000293613">
    <property type="component" value="Unassembled WGS sequence"/>
</dbReference>
<dbReference type="InterPro" id="IPR036237">
    <property type="entry name" value="Xyl_isomerase-like_sf"/>
</dbReference>
<dbReference type="PANTHER" id="PTHR12110">
    <property type="entry name" value="HYDROXYPYRUVATE ISOMERASE"/>
    <property type="match status" value="1"/>
</dbReference>
<name>A0A8B3RIM7_BIFAN</name>
<gene>
    <name evidence="2" type="ORF">PG2011B_0825</name>
</gene>
<dbReference type="AlphaFoldDB" id="A0A8B3RIM7"/>
<proteinExistence type="predicted"/>
<dbReference type="Pfam" id="PF01261">
    <property type="entry name" value="AP_endonuc_2"/>
    <property type="match status" value="1"/>
</dbReference>
<dbReference type="InterPro" id="IPR050312">
    <property type="entry name" value="IolE/XylAMocC-like"/>
</dbReference>
<keyword evidence="2" id="KW-0413">Isomerase</keyword>
<evidence type="ECO:0000313" key="3">
    <source>
        <dbReference type="Proteomes" id="UP000293613"/>
    </source>
</evidence>
<comment type="caution">
    <text evidence="2">The sequence shown here is derived from an EMBL/GenBank/DDBJ whole genome shotgun (WGS) entry which is preliminary data.</text>
</comment>
<feature type="domain" description="Xylose isomerase-like TIM barrel" evidence="1">
    <location>
        <begin position="25"/>
        <end position="265"/>
    </location>
</feature>
<evidence type="ECO:0000259" key="1">
    <source>
        <dbReference type="Pfam" id="PF01261"/>
    </source>
</evidence>
<protein>
    <submittedName>
        <fullName evidence="2">Xylose isomerase</fullName>
    </submittedName>
</protein>
<dbReference type="RefSeq" id="WP_129855334.1">
    <property type="nucleotide sequence ID" value="NZ_RSCO01000021.1"/>
</dbReference>
<dbReference type="EMBL" id="RSCO01000021">
    <property type="protein sequence ID" value="RYM95218.1"/>
    <property type="molecule type" value="Genomic_DNA"/>
</dbReference>
<accession>A0A8B3RIM7</accession>
<dbReference type="SUPFAM" id="SSF51658">
    <property type="entry name" value="Xylose isomerase-like"/>
    <property type="match status" value="1"/>
</dbReference>
<reference evidence="2 3" key="1">
    <citation type="journal article" date="2019" name="Appl. Environ. Microbiol.">
        <title>Dissecting the evolutionary development of the Bifidobacterium animalis species through comparative genomics analyses.</title>
        <authorList>
            <person name="Lugli G.A."/>
            <person name="Mancino W."/>
            <person name="Milani C."/>
            <person name="Duranti S."/>
            <person name="Mancabelli L."/>
            <person name="Napoli S."/>
            <person name="Mangifesta M."/>
            <person name="Viappiani A."/>
            <person name="Anzalone R."/>
            <person name="Longhi G."/>
            <person name="van Sinderen D."/>
            <person name="Ventura M."/>
            <person name="Turroni F."/>
        </authorList>
    </citation>
    <scope>NUCLEOTIDE SEQUENCE [LARGE SCALE GENOMIC DNA]</scope>
    <source>
        <strain evidence="2 3">2011B</strain>
    </source>
</reference>
<dbReference type="GO" id="GO:0016853">
    <property type="term" value="F:isomerase activity"/>
    <property type="evidence" value="ECO:0007669"/>
    <property type="project" value="UniProtKB-KW"/>
</dbReference>